<dbReference type="EMBL" id="CP026252">
    <property type="protein sequence ID" value="AWP08216.1"/>
    <property type="molecule type" value="Genomic_DNA"/>
</dbReference>
<dbReference type="PROSITE" id="PS50262">
    <property type="entry name" value="G_PROTEIN_RECEP_F1_2"/>
    <property type="match status" value="2"/>
</dbReference>
<name>A0A2U9BXT7_SCOMX</name>
<feature type="transmembrane region" description="Helical" evidence="13">
    <location>
        <begin position="247"/>
        <end position="267"/>
    </location>
</feature>
<feature type="transmembrane region" description="Helical" evidence="13">
    <location>
        <begin position="356"/>
        <end position="378"/>
    </location>
</feature>
<dbReference type="PROSITE" id="PS00238">
    <property type="entry name" value="OPSIN"/>
    <property type="match status" value="1"/>
</dbReference>
<keyword evidence="12 13" id="KW-0807">Transducer</keyword>
<feature type="transmembrane region" description="Helical" evidence="13">
    <location>
        <begin position="195"/>
        <end position="218"/>
    </location>
</feature>
<keyword evidence="10" id="KW-1015">Disulfide bond</keyword>
<reference evidence="16 17" key="1">
    <citation type="submission" date="2017-12" db="EMBL/GenBank/DDBJ databases">
        <title>Integrating genomic resources of turbot (Scophthalmus maximus) in depth evaluation of genetic and physical mapping variation across individuals.</title>
        <authorList>
            <person name="Martinez P."/>
        </authorList>
    </citation>
    <scope>NUCLEOTIDE SEQUENCE [LARGE SCALE GENOMIC DNA]</scope>
</reference>
<keyword evidence="9 13" id="KW-0472">Membrane</keyword>
<evidence type="ECO:0000256" key="7">
    <source>
        <dbReference type="ARBA" id="ARBA00022991"/>
    </source>
</evidence>
<dbReference type="Pfam" id="PF00001">
    <property type="entry name" value="7tm_1"/>
    <property type="match status" value="2"/>
</dbReference>
<proteinExistence type="inferred from homology"/>
<evidence type="ECO:0000259" key="15">
    <source>
        <dbReference type="PROSITE" id="PS50262"/>
    </source>
</evidence>
<dbReference type="SUPFAM" id="SSF81321">
    <property type="entry name" value="Family A G protein-coupled receptor-like"/>
    <property type="match status" value="2"/>
</dbReference>
<organism evidence="16 17">
    <name type="scientific">Scophthalmus maximus</name>
    <name type="common">Turbot</name>
    <name type="synonym">Psetta maxima</name>
    <dbReference type="NCBI Taxonomy" id="52904"/>
    <lineage>
        <taxon>Eukaryota</taxon>
        <taxon>Metazoa</taxon>
        <taxon>Chordata</taxon>
        <taxon>Craniata</taxon>
        <taxon>Vertebrata</taxon>
        <taxon>Euteleostomi</taxon>
        <taxon>Actinopterygii</taxon>
        <taxon>Neopterygii</taxon>
        <taxon>Teleostei</taxon>
        <taxon>Neoteleostei</taxon>
        <taxon>Acanthomorphata</taxon>
        <taxon>Carangaria</taxon>
        <taxon>Pleuronectiformes</taxon>
        <taxon>Pleuronectoidei</taxon>
        <taxon>Scophthalmidae</taxon>
        <taxon>Scophthalmus</taxon>
    </lineage>
</organism>
<dbReference type="GO" id="GO:0007602">
    <property type="term" value="P:phototransduction"/>
    <property type="evidence" value="ECO:0007669"/>
    <property type="project" value="UniProtKB-KW"/>
</dbReference>
<dbReference type="GO" id="GO:0016020">
    <property type="term" value="C:membrane"/>
    <property type="evidence" value="ECO:0007669"/>
    <property type="project" value="UniProtKB-SubCell"/>
</dbReference>
<dbReference type="GO" id="GO:0009881">
    <property type="term" value="F:photoreceptor activity"/>
    <property type="evidence" value="ECO:0007669"/>
    <property type="project" value="UniProtKB-KW"/>
</dbReference>
<dbReference type="GO" id="GO:0004930">
    <property type="term" value="F:G protein-coupled receptor activity"/>
    <property type="evidence" value="ECO:0007669"/>
    <property type="project" value="UniProtKB-KW"/>
</dbReference>
<feature type="transmembrane region" description="Helical" evidence="13">
    <location>
        <begin position="72"/>
        <end position="96"/>
    </location>
</feature>
<keyword evidence="6 13" id="KW-1133">Transmembrane helix</keyword>
<feature type="compositionally biased region" description="Polar residues" evidence="14">
    <location>
        <begin position="566"/>
        <end position="585"/>
    </location>
</feature>
<sequence length="772" mass="84642">MDSNSTPWSSSSHTPFNHAEMVTVVPTIFPRVGYSVLSFLMFINTLLTVFNNCLVITVMLRNPALLHPMNVFILSLAVSDLMIGLCGSLVVTITNYQGSFFIGHTACVFQGFAVNYFGLVSLCTLTLLAYERYNVVCKPKASSNMSIRRSVIGLVFVWVFCLFWAVAPLFGWSAYGPEGVQTSCSLAWEERSWSNYSYLIAYTLFCFIFPVVVIIFCYSKVLKSLDKLNRSVELQGGRSSQKENDHAISMVLAMIVAFFVCWLPYTVLSVVVVVNPKLYIPPLVATMPMYFAKTSAVYNPVIYFLSNKQVGSSIVNLLWNQDGDCCVQLLTLACISAERHQAIAQPFKTSQRRKRITVLIPLTWTVAIAVAVSCLLFVKDSPVFIRCKGLQGDVSTSYDTFGLYMLFPLWAACFGVIIGFYARIFAIVRSHNRKIFDKGTVLPPKTHKAEDKQKIEETTVAENGKSEQNQTQVALVTQAASSASKNDSSTVLLTSTKAAQCASSSENATELKNTVGITDLETEQPCPPATQAAGQTDEDLFKTERSNPCTARAEAEPCNGGAVGRVQSSTAEPPEVSRSSNTQNQSKEKVTIVRAASETTETSPHVPSENPESASALVIEPKQAERSNGGETPAATADHVSSFPAVSGNATETGAPKQDVEVEGAVCMMPSKASKERANKKKESKMAKRAGYIIVTFLLFWLPLITTVLVNFVAHKNKNTQIKIIQDVEILSVSVSCITSLSDPIIYAAVNPQFRTEFHRLKNKVESAFSKK</sequence>
<dbReference type="InterPro" id="IPR001760">
    <property type="entry name" value="Opsin"/>
</dbReference>
<evidence type="ECO:0000256" key="14">
    <source>
        <dbReference type="SAM" id="MobiDB-lite"/>
    </source>
</evidence>
<dbReference type="InterPro" id="IPR017452">
    <property type="entry name" value="GPCR_Rhodpsn_7TM"/>
</dbReference>
<evidence type="ECO:0000256" key="1">
    <source>
        <dbReference type="ARBA" id="ARBA00004141"/>
    </source>
</evidence>
<evidence type="ECO:0000256" key="8">
    <source>
        <dbReference type="ARBA" id="ARBA00023040"/>
    </source>
</evidence>
<feature type="transmembrane region" description="Helical" evidence="13">
    <location>
        <begin position="36"/>
        <end position="60"/>
    </location>
</feature>
<comment type="caution">
    <text evidence="13">Lacks conserved residue(s) required for the propagation of feature annotation.</text>
</comment>
<evidence type="ECO:0000256" key="12">
    <source>
        <dbReference type="ARBA" id="ARBA00023224"/>
    </source>
</evidence>
<evidence type="ECO:0000256" key="3">
    <source>
        <dbReference type="ARBA" id="ARBA00022606"/>
    </source>
</evidence>
<feature type="region of interest" description="Disordered" evidence="14">
    <location>
        <begin position="550"/>
        <end position="591"/>
    </location>
</feature>
<comment type="similarity">
    <text evidence="13">Belongs to the G-protein coupled receptor 1 family. Opsin subfamily.</text>
</comment>
<keyword evidence="8 13" id="KW-0297">G-protein coupled receptor</keyword>
<feature type="domain" description="G-protein coupled receptors family 1 profile" evidence="15">
    <location>
        <begin position="51"/>
        <end position="303"/>
    </location>
</feature>
<dbReference type="STRING" id="52904.ENSSMAP00000015883"/>
<dbReference type="PROSITE" id="PS00237">
    <property type="entry name" value="G_PROTEIN_RECEP_F1_1"/>
    <property type="match status" value="1"/>
</dbReference>
<dbReference type="InterPro" id="IPR000276">
    <property type="entry name" value="GPCR_Rhodpsn"/>
</dbReference>
<dbReference type="InterPro" id="IPR027430">
    <property type="entry name" value="Retinal_BS"/>
</dbReference>
<feature type="domain" description="G-protein coupled receptors family 1 profile" evidence="15">
    <location>
        <begin position="327"/>
        <end position="747"/>
    </location>
</feature>
<feature type="transmembrane region" description="Helical" evidence="13">
    <location>
        <begin position="151"/>
        <end position="175"/>
    </location>
</feature>
<gene>
    <name evidence="16" type="ORF">SMAX5B_009872</name>
</gene>
<evidence type="ECO:0000256" key="11">
    <source>
        <dbReference type="ARBA" id="ARBA00023170"/>
    </source>
</evidence>
<evidence type="ECO:0000256" key="2">
    <source>
        <dbReference type="ARBA" id="ARBA00022543"/>
    </source>
</evidence>
<dbReference type="InterPro" id="IPR050125">
    <property type="entry name" value="GPCR_opsins"/>
</dbReference>
<keyword evidence="11 13" id="KW-0675">Receptor</keyword>
<keyword evidence="2 13" id="KW-0600">Photoreceptor protein</keyword>
<evidence type="ECO:0000256" key="10">
    <source>
        <dbReference type="ARBA" id="ARBA00023157"/>
    </source>
</evidence>
<dbReference type="AlphaFoldDB" id="A0A2U9BXT7"/>
<feature type="transmembrane region" description="Helical" evidence="13">
    <location>
        <begin position="407"/>
        <end position="428"/>
    </location>
</feature>
<dbReference type="CDD" id="cd00637">
    <property type="entry name" value="7tm_classA_rhodopsin-like"/>
    <property type="match status" value="1"/>
</dbReference>
<comment type="subcellular location">
    <subcellularLocation>
        <location evidence="1 13">Membrane</location>
        <topology evidence="1 13">Multi-pass membrane protein</topology>
    </subcellularLocation>
</comment>
<evidence type="ECO:0000256" key="13">
    <source>
        <dbReference type="RuleBase" id="RU004951"/>
    </source>
</evidence>
<protein>
    <submittedName>
        <fullName evidence="16">Putative parapinopsin-like</fullName>
    </submittedName>
</protein>
<feature type="transmembrane region" description="Helical" evidence="13">
    <location>
        <begin position="287"/>
        <end position="305"/>
    </location>
</feature>
<dbReference type="Gene3D" id="1.20.1070.10">
    <property type="entry name" value="Rhodopsin 7-helix transmembrane proteins"/>
    <property type="match status" value="3"/>
</dbReference>
<dbReference type="PRINTS" id="PR00238">
    <property type="entry name" value="OPSIN"/>
</dbReference>
<evidence type="ECO:0000313" key="17">
    <source>
        <dbReference type="Proteomes" id="UP000246464"/>
    </source>
</evidence>
<feature type="transmembrane region" description="Helical" evidence="13">
    <location>
        <begin position="690"/>
        <end position="714"/>
    </location>
</feature>
<keyword evidence="17" id="KW-1185">Reference proteome</keyword>
<keyword evidence="5 13" id="KW-0681">Retinal protein</keyword>
<keyword evidence="4 13" id="KW-0812">Transmembrane</keyword>
<evidence type="ECO:0000313" key="16">
    <source>
        <dbReference type="EMBL" id="AWP08216.1"/>
    </source>
</evidence>
<dbReference type="PANTHER" id="PTHR24240">
    <property type="entry name" value="OPSIN"/>
    <property type="match status" value="1"/>
</dbReference>
<dbReference type="PRINTS" id="PR00237">
    <property type="entry name" value="GPCRRHODOPSN"/>
</dbReference>
<dbReference type="GO" id="GO:0007601">
    <property type="term" value="P:visual perception"/>
    <property type="evidence" value="ECO:0007669"/>
    <property type="project" value="InterPro"/>
</dbReference>
<keyword evidence="3 13" id="KW-0716">Sensory transduction</keyword>
<feature type="transmembrane region" description="Helical" evidence="13">
    <location>
        <begin position="108"/>
        <end position="130"/>
    </location>
</feature>
<evidence type="ECO:0000256" key="9">
    <source>
        <dbReference type="ARBA" id="ARBA00023136"/>
    </source>
</evidence>
<evidence type="ECO:0000256" key="4">
    <source>
        <dbReference type="ARBA" id="ARBA00022692"/>
    </source>
</evidence>
<evidence type="ECO:0000256" key="6">
    <source>
        <dbReference type="ARBA" id="ARBA00022989"/>
    </source>
</evidence>
<keyword evidence="7 13" id="KW-0157">Chromophore</keyword>
<accession>A0A2U9BXT7</accession>
<dbReference type="Proteomes" id="UP000246464">
    <property type="component" value="Chromosome 10"/>
</dbReference>
<evidence type="ECO:0000256" key="5">
    <source>
        <dbReference type="ARBA" id="ARBA00022925"/>
    </source>
</evidence>